<evidence type="ECO:0000259" key="4">
    <source>
        <dbReference type="PROSITE" id="PS50814"/>
    </source>
</evidence>
<evidence type="ECO:0000256" key="2">
    <source>
        <dbReference type="ARBA" id="ARBA00023180"/>
    </source>
</evidence>
<dbReference type="PROSITE" id="PS50814">
    <property type="entry name" value="WIF"/>
    <property type="match status" value="1"/>
</dbReference>
<sequence>MTVPYRVNCLRFIWFSKPMGYYYSLQLRSYTPDLLFQPRVNIKHFGPVPETKKEFCVNMTCRGTKDGTAHMLIQINITSDIKFVKDITVLNLQRIKTCQKGTYMYINVIMFKPHSNPSSHMGTEPSTAADPPMDKTTVFYIAVGVACGIILIMALGVAAIHVHSMPSPNKEGLVMYVMFIGRACVLCLASTPFTEYIAQIIRRQLQCSKWVIPDKIYSLSTVQRTPPPTHTHTLLNYVTCLNVLRAAAEGAKNEVNFLLFPVIHSTLEDVKFKQKLYTHLHLI</sequence>
<protein>
    <recommendedName>
        <fullName evidence="4">WIF domain-containing protein</fullName>
    </recommendedName>
</protein>
<keyword evidence="6" id="KW-1185">Reference proteome</keyword>
<keyword evidence="3" id="KW-1133">Transmembrane helix</keyword>
<reference evidence="5 6" key="1">
    <citation type="submission" date="2022-05" db="EMBL/GenBank/DDBJ databases">
        <authorList>
            <consortium name="Genoscope - CEA"/>
            <person name="William W."/>
        </authorList>
    </citation>
    <scope>NUCLEOTIDE SEQUENCE [LARGE SCALE GENOMIC DNA]</scope>
</reference>
<dbReference type="Gene3D" id="2.60.40.2170">
    <property type="entry name" value="Wnt, WIF domain"/>
    <property type="match status" value="1"/>
</dbReference>
<evidence type="ECO:0000256" key="1">
    <source>
        <dbReference type="ARBA" id="ARBA00022729"/>
    </source>
</evidence>
<dbReference type="EMBL" id="CALNXI010000657">
    <property type="protein sequence ID" value="CAH3030803.1"/>
    <property type="molecule type" value="Genomic_DNA"/>
</dbReference>
<proteinExistence type="predicted"/>
<keyword evidence="3" id="KW-0812">Transmembrane</keyword>
<dbReference type="InterPro" id="IPR003306">
    <property type="entry name" value="WIF"/>
</dbReference>
<comment type="caution">
    <text evidence="5">The sequence shown here is derived from an EMBL/GenBank/DDBJ whole genome shotgun (WGS) entry which is preliminary data.</text>
</comment>
<gene>
    <name evidence="5" type="ORF">PEVE_00038537</name>
</gene>
<keyword evidence="1" id="KW-0732">Signal</keyword>
<dbReference type="Pfam" id="PF02019">
    <property type="entry name" value="WIF"/>
    <property type="match status" value="1"/>
</dbReference>
<evidence type="ECO:0000313" key="5">
    <source>
        <dbReference type="EMBL" id="CAH3030803.1"/>
    </source>
</evidence>
<feature type="transmembrane region" description="Helical" evidence="3">
    <location>
        <begin position="138"/>
        <end position="161"/>
    </location>
</feature>
<keyword evidence="2" id="KW-0325">Glycoprotein</keyword>
<evidence type="ECO:0000256" key="3">
    <source>
        <dbReference type="SAM" id="Phobius"/>
    </source>
</evidence>
<accession>A0ABN8MM02</accession>
<organism evidence="5 6">
    <name type="scientific">Porites evermanni</name>
    <dbReference type="NCBI Taxonomy" id="104178"/>
    <lineage>
        <taxon>Eukaryota</taxon>
        <taxon>Metazoa</taxon>
        <taxon>Cnidaria</taxon>
        <taxon>Anthozoa</taxon>
        <taxon>Hexacorallia</taxon>
        <taxon>Scleractinia</taxon>
        <taxon>Fungiina</taxon>
        <taxon>Poritidae</taxon>
        <taxon>Porites</taxon>
    </lineage>
</organism>
<feature type="transmembrane region" description="Helical" evidence="3">
    <location>
        <begin position="173"/>
        <end position="193"/>
    </location>
</feature>
<feature type="domain" description="WIF" evidence="4">
    <location>
        <begin position="1"/>
        <end position="98"/>
    </location>
</feature>
<dbReference type="InterPro" id="IPR038677">
    <property type="entry name" value="WIF_sf"/>
</dbReference>
<keyword evidence="3" id="KW-0472">Membrane</keyword>
<name>A0ABN8MM02_9CNID</name>
<evidence type="ECO:0000313" key="6">
    <source>
        <dbReference type="Proteomes" id="UP001159427"/>
    </source>
</evidence>
<dbReference type="Proteomes" id="UP001159427">
    <property type="component" value="Unassembled WGS sequence"/>
</dbReference>